<dbReference type="GO" id="GO:0004721">
    <property type="term" value="F:phosphoprotein phosphatase activity"/>
    <property type="evidence" value="ECO:0007669"/>
    <property type="project" value="InterPro"/>
</dbReference>
<dbReference type="PROSITE" id="PS00383">
    <property type="entry name" value="TYR_PHOSPHATASE_1"/>
    <property type="match status" value="1"/>
</dbReference>
<dbReference type="Pfam" id="PF13350">
    <property type="entry name" value="Y_phosphatase3"/>
    <property type="match status" value="1"/>
</dbReference>
<dbReference type="SUPFAM" id="SSF52799">
    <property type="entry name" value="(Phosphotyrosine protein) phosphatases II"/>
    <property type="match status" value="1"/>
</dbReference>
<evidence type="ECO:0000313" key="1">
    <source>
        <dbReference type="EMBL" id="SVD65570.1"/>
    </source>
</evidence>
<sequence length="219" mass="25024">LFRSASPDRINIEEANGLQKKLALKTILDLRHPEELTDNPTLGALVEIVGRRENISVINSEKNMRVQREELDITFGVGQSGSRYLAHLERGRDRWRQVFELYMQPSSYPILVHCTAGKDRTGITAGIILDLANVDKEVIAADYAVSSESVDELMDYLEDSGRFPDGSREELRERMLSPTLHMEDFLDLLHEKYGNAEGYLKFLGFSENDINQFRDFLML</sequence>
<proteinExistence type="predicted"/>
<dbReference type="InterPro" id="IPR016130">
    <property type="entry name" value="Tyr_Pase_AS"/>
</dbReference>
<dbReference type="EMBL" id="UINC01164623">
    <property type="protein sequence ID" value="SVD65570.1"/>
    <property type="molecule type" value="Genomic_DNA"/>
</dbReference>
<dbReference type="InterPro" id="IPR029021">
    <property type="entry name" value="Prot-tyrosine_phosphatase-like"/>
</dbReference>
<dbReference type="AlphaFoldDB" id="A0A382X3X9"/>
<feature type="non-terminal residue" evidence="1">
    <location>
        <position position="1"/>
    </location>
</feature>
<evidence type="ECO:0008006" key="2">
    <source>
        <dbReference type="Google" id="ProtNLM"/>
    </source>
</evidence>
<accession>A0A382X3X9</accession>
<dbReference type="Gene3D" id="3.90.190.10">
    <property type="entry name" value="Protein tyrosine phosphatase superfamily"/>
    <property type="match status" value="1"/>
</dbReference>
<reference evidence="1" key="1">
    <citation type="submission" date="2018-05" db="EMBL/GenBank/DDBJ databases">
        <authorList>
            <person name="Lanie J.A."/>
            <person name="Ng W.-L."/>
            <person name="Kazmierczak K.M."/>
            <person name="Andrzejewski T.M."/>
            <person name="Davidsen T.M."/>
            <person name="Wayne K.J."/>
            <person name="Tettelin H."/>
            <person name="Glass J.I."/>
            <person name="Rusch D."/>
            <person name="Podicherti R."/>
            <person name="Tsui H.-C.T."/>
            <person name="Winkler M.E."/>
        </authorList>
    </citation>
    <scope>NUCLEOTIDE SEQUENCE</scope>
</reference>
<organism evidence="1">
    <name type="scientific">marine metagenome</name>
    <dbReference type="NCBI Taxonomy" id="408172"/>
    <lineage>
        <taxon>unclassified sequences</taxon>
        <taxon>metagenomes</taxon>
        <taxon>ecological metagenomes</taxon>
    </lineage>
</organism>
<dbReference type="PANTHER" id="PTHR31126">
    <property type="entry name" value="TYROSINE-PROTEIN PHOSPHATASE"/>
    <property type="match status" value="1"/>
</dbReference>
<dbReference type="InterPro" id="IPR026893">
    <property type="entry name" value="Tyr/Ser_Pase_IphP-type"/>
</dbReference>
<protein>
    <recommendedName>
        <fullName evidence="2">Tyrosine specific protein phosphatases domain-containing protein</fullName>
    </recommendedName>
</protein>
<name>A0A382X3X9_9ZZZZ</name>
<gene>
    <name evidence="1" type="ORF">METZ01_LOCUS418424</name>
</gene>
<dbReference type="PANTHER" id="PTHR31126:SF10">
    <property type="entry name" value="PROTEIN PHOSPHATASE, PUTATIVE (AFU_ORTHOLOGUE AFUA_6G06650)-RELATED"/>
    <property type="match status" value="1"/>
</dbReference>